<protein>
    <submittedName>
        <fullName evidence="2">Uncharacterized protein</fullName>
    </submittedName>
</protein>
<accession>A0A373FD12</accession>
<gene>
    <name evidence="2" type="ORF">DZC30_18830</name>
</gene>
<keyword evidence="1" id="KW-0812">Transmembrane</keyword>
<comment type="caution">
    <text evidence="2">The sequence shown here is derived from an EMBL/GenBank/DDBJ whole genome shotgun (WGS) entry which is preliminary data.</text>
</comment>
<keyword evidence="1" id="KW-0472">Membrane</keyword>
<keyword evidence="3" id="KW-1185">Reference proteome</keyword>
<keyword evidence="1" id="KW-1133">Transmembrane helix</keyword>
<reference evidence="2 3" key="1">
    <citation type="submission" date="2018-08" db="EMBL/GenBank/DDBJ databases">
        <title>Comamonas testosteroni strain SWCO2.</title>
        <authorList>
            <person name="Jiang N."/>
            <person name="Zhang X.Z."/>
        </authorList>
    </citation>
    <scope>NUCLEOTIDE SEQUENCE [LARGE SCALE GENOMIC DNA]</scope>
    <source>
        <strain evidence="2 3">SWCO2</strain>
    </source>
</reference>
<evidence type="ECO:0000313" key="3">
    <source>
        <dbReference type="Proteomes" id="UP000261948"/>
    </source>
</evidence>
<evidence type="ECO:0000256" key="1">
    <source>
        <dbReference type="SAM" id="Phobius"/>
    </source>
</evidence>
<dbReference type="EMBL" id="QURR01000029">
    <property type="protein sequence ID" value="RGE41365.1"/>
    <property type="molecule type" value="Genomic_DNA"/>
</dbReference>
<evidence type="ECO:0000313" key="2">
    <source>
        <dbReference type="EMBL" id="RGE41365.1"/>
    </source>
</evidence>
<feature type="transmembrane region" description="Helical" evidence="1">
    <location>
        <begin position="36"/>
        <end position="55"/>
    </location>
</feature>
<name>A0A373FD12_COMTE</name>
<feature type="transmembrane region" description="Helical" evidence="1">
    <location>
        <begin position="117"/>
        <end position="137"/>
    </location>
</feature>
<dbReference type="Proteomes" id="UP000261948">
    <property type="component" value="Unassembled WGS sequence"/>
</dbReference>
<sequence length="149" mass="16584">MLKTIQKEVKVVQDKATSRKIFGGEKSSKTGRALKTGFRLVLAYCCLMVGLTQASRLSQWSEGTLVYQNPAAIITPHHGKITRDFRTGDYQVFEANGTLHTVRQDEVKEVASKATGITYQGMLSATLGLAMAMLCLIRNPFRFRLNRSN</sequence>
<proteinExistence type="predicted"/>
<dbReference type="AlphaFoldDB" id="A0A373FD12"/>
<organism evidence="2 3">
    <name type="scientific">Comamonas testosteroni</name>
    <name type="common">Pseudomonas testosteroni</name>
    <dbReference type="NCBI Taxonomy" id="285"/>
    <lineage>
        <taxon>Bacteria</taxon>
        <taxon>Pseudomonadati</taxon>
        <taxon>Pseudomonadota</taxon>
        <taxon>Betaproteobacteria</taxon>
        <taxon>Burkholderiales</taxon>
        <taxon>Comamonadaceae</taxon>
        <taxon>Comamonas</taxon>
    </lineage>
</organism>